<feature type="domain" description="Glycosyltransferase 2-like" evidence="1">
    <location>
        <begin position="272"/>
        <end position="382"/>
    </location>
</feature>
<organism evidence="2 3">
    <name type="scientific">Fontibacillus panacisegetis</name>
    <dbReference type="NCBI Taxonomy" id="670482"/>
    <lineage>
        <taxon>Bacteria</taxon>
        <taxon>Bacillati</taxon>
        <taxon>Bacillota</taxon>
        <taxon>Bacilli</taxon>
        <taxon>Bacillales</taxon>
        <taxon>Paenibacillaceae</taxon>
        <taxon>Fontibacillus</taxon>
    </lineage>
</organism>
<reference evidence="2 3" key="1">
    <citation type="submission" date="2016-10" db="EMBL/GenBank/DDBJ databases">
        <authorList>
            <person name="de Groot N.N."/>
        </authorList>
    </citation>
    <scope>NUCLEOTIDE SEQUENCE [LARGE SCALE GENOMIC DNA]</scope>
    <source>
        <strain evidence="2 3">DSM 28129</strain>
    </source>
</reference>
<dbReference type="EMBL" id="FNBG01000008">
    <property type="protein sequence ID" value="SDF28823.1"/>
    <property type="molecule type" value="Genomic_DNA"/>
</dbReference>
<gene>
    <name evidence="2" type="ORF">SAMN04488542_108118</name>
</gene>
<dbReference type="Gene3D" id="3.90.550.10">
    <property type="entry name" value="Spore Coat Polysaccharide Biosynthesis Protein SpsA, Chain A"/>
    <property type="match status" value="2"/>
</dbReference>
<dbReference type="OrthoDB" id="396512at2"/>
<dbReference type="Proteomes" id="UP000198972">
    <property type="component" value="Unassembled WGS sequence"/>
</dbReference>
<feature type="domain" description="Glycosyltransferase 2-like" evidence="1">
    <location>
        <begin position="5"/>
        <end position="167"/>
    </location>
</feature>
<sequence length="528" mass="62306">MPDVTVVITLYNKERYIEEAIQSVLDQTYPDWELLILDDFSSDDSLKRAQNFKDPRIRVIPLNKNIGQTHVLNYALTLIKTPYFIQLDADDWLNEDALSTMIETSSQYPDVALIYGNHFAYYLDDQGQVEKKEKIILEQYLDKYDLITKMSNAIVPRFYRTDVIREIGGWMAQEKGDMLAEDVQITLRLAGKHRWVWVDKILYHRRRDPDNIRSFEISRPLRREYRYHLYNQILREWGDEYRVQWKKLSKGYFLEKLVPHTNIHHDDSLAYTIVIPNYNHEQTIVEAINSAIKQSLSPEVILVVDDASTDRSLEKLHFFDNNPKVQIISMEKNSGISHVLNAALPHIKTSYFIQLDADDWMEENTAETLVKAMQKEPTAAFAFGNHRLWELNSQGELSLVDEVHQPPFKHKYDFLLKLGYMVNPRCYRTECVRGVNGWITSDPWDGRYYEDARMIIRLAALYSWVQIPELLHNVRVNRQKSYDKIQYYNPLRKSFYEEILRQWGNLYEPVWKVAATGRVVLKELKPKA</sequence>
<dbReference type="RefSeq" id="WP_091228792.1">
    <property type="nucleotide sequence ID" value="NZ_FNBG01000008.1"/>
</dbReference>
<dbReference type="STRING" id="670482.SAMN04488542_108118"/>
<dbReference type="InterPro" id="IPR001173">
    <property type="entry name" value="Glyco_trans_2-like"/>
</dbReference>
<evidence type="ECO:0000313" key="2">
    <source>
        <dbReference type="EMBL" id="SDF28823.1"/>
    </source>
</evidence>
<proteinExistence type="predicted"/>
<evidence type="ECO:0000259" key="1">
    <source>
        <dbReference type="Pfam" id="PF00535"/>
    </source>
</evidence>
<protein>
    <submittedName>
        <fullName evidence="2">Glycosyl transferase family 2</fullName>
    </submittedName>
</protein>
<accession>A0A1G7JV45</accession>
<keyword evidence="3" id="KW-1185">Reference proteome</keyword>
<dbReference type="InterPro" id="IPR029044">
    <property type="entry name" value="Nucleotide-diphossugar_trans"/>
</dbReference>
<dbReference type="PANTHER" id="PTHR43685">
    <property type="entry name" value="GLYCOSYLTRANSFERASE"/>
    <property type="match status" value="1"/>
</dbReference>
<dbReference type="AlphaFoldDB" id="A0A1G7JV45"/>
<dbReference type="SUPFAM" id="SSF53448">
    <property type="entry name" value="Nucleotide-diphospho-sugar transferases"/>
    <property type="match status" value="2"/>
</dbReference>
<dbReference type="GO" id="GO:0016740">
    <property type="term" value="F:transferase activity"/>
    <property type="evidence" value="ECO:0007669"/>
    <property type="project" value="UniProtKB-KW"/>
</dbReference>
<dbReference type="Pfam" id="PF00535">
    <property type="entry name" value="Glycos_transf_2"/>
    <property type="match status" value="2"/>
</dbReference>
<keyword evidence="2" id="KW-0808">Transferase</keyword>
<name>A0A1G7JV45_9BACL</name>
<dbReference type="PANTHER" id="PTHR43685:SF2">
    <property type="entry name" value="GLYCOSYLTRANSFERASE 2-LIKE DOMAIN-CONTAINING PROTEIN"/>
    <property type="match status" value="1"/>
</dbReference>
<dbReference type="CDD" id="cd00761">
    <property type="entry name" value="Glyco_tranf_GTA_type"/>
    <property type="match status" value="2"/>
</dbReference>
<evidence type="ECO:0000313" key="3">
    <source>
        <dbReference type="Proteomes" id="UP000198972"/>
    </source>
</evidence>
<dbReference type="InterPro" id="IPR050834">
    <property type="entry name" value="Glycosyltransf_2"/>
</dbReference>